<evidence type="ECO:0000259" key="6">
    <source>
        <dbReference type="PROSITE" id="PS50801"/>
    </source>
</evidence>
<dbReference type="AlphaFoldDB" id="A0A6M4H534"/>
<dbReference type="GO" id="GO:0016020">
    <property type="term" value="C:membrane"/>
    <property type="evidence" value="ECO:0007669"/>
    <property type="project" value="UniProtKB-SubCell"/>
</dbReference>
<dbReference type="InterPro" id="IPR036513">
    <property type="entry name" value="STAS_dom_sf"/>
</dbReference>
<feature type="domain" description="STAS" evidence="6">
    <location>
        <begin position="436"/>
        <end position="549"/>
    </location>
</feature>
<dbReference type="InParanoid" id="A0A6M4H534"/>
<keyword evidence="8" id="KW-1185">Reference proteome</keyword>
<name>A0A6M4H534_9PROT</name>
<keyword evidence="2 5" id="KW-0812">Transmembrane</keyword>
<dbReference type="PANTHER" id="PTHR11814">
    <property type="entry name" value="SULFATE TRANSPORTER"/>
    <property type="match status" value="1"/>
</dbReference>
<feature type="transmembrane region" description="Helical" evidence="5">
    <location>
        <begin position="99"/>
        <end position="120"/>
    </location>
</feature>
<feature type="transmembrane region" description="Helical" evidence="5">
    <location>
        <begin position="352"/>
        <end position="371"/>
    </location>
</feature>
<feature type="transmembrane region" description="Helical" evidence="5">
    <location>
        <begin position="383"/>
        <end position="413"/>
    </location>
</feature>
<dbReference type="Proteomes" id="UP000503096">
    <property type="component" value="Chromosome"/>
</dbReference>
<dbReference type="Pfam" id="PF00916">
    <property type="entry name" value="Sulfate_transp"/>
    <property type="match status" value="1"/>
</dbReference>
<feature type="transmembrane region" description="Helical" evidence="5">
    <location>
        <begin position="326"/>
        <end position="346"/>
    </location>
</feature>
<feature type="transmembrane region" description="Helical" evidence="5">
    <location>
        <begin position="177"/>
        <end position="195"/>
    </location>
</feature>
<evidence type="ECO:0000256" key="4">
    <source>
        <dbReference type="ARBA" id="ARBA00023136"/>
    </source>
</evidence>
<feature type="transmembrane region" description="Helical" evidence="5">
    <location>
        <begin position="202"/>
        <end position="221"/>
    </location>
</feature>
<dbReference type="Gene3D" id="3.30.750.24">
    <property type="entry name" value="STAS domain"/>
    <property type="match status" value="1"/>
</dbReference>
<reference evidence="7 8" key="1">
    <citation type="submission" date="2020-04" db="EMBL/GenBank/DDBJ databases">
        <title>Usitatibacter rugosus gen. nov., sp. nov. and Usitatibacter palustris sp. nov., novel members of Usitatibacteraceae fam. nov. within the order Nitrosomonadales isolated from soil.</title>
        <authorList>
            <person name="Huber K.J."/>
            <person name="Neumann-Schaal M."/>
            <person name="Geppert A."/>
            <person name="Luckner M."/>
            <person name="Wanner G."/>
            <person name="Overmann J."/>
        </authorList>
    </citation>
    <scope>NUCLEOTIDE SEQUENCE [LARGE SCALE GENOMIC DNA]</scope>
    <source>
        <strain evidence="7 8">Swamp67</strain>
    </source>
</reference>
<dbReference type="InterPro" id="IPR018045">
    <property type="entry name" value="S04_transporter_CS"/>
</dbReference>
<evidence type="ECO:0000256" key="1">
    <source>
        <dbReference type="ARBA" id="ARBA00004141"/>
    </source>
</evidence>
<evidence type="ECO:0000313" key="7">
    <source>
        <dbReference type="EMBL" id="QJR13644.1"/>
    </source>
</evidence>
<protein>
    <submittedName>
        <fullName evidence="7">Putative sulfate transporter</fullName>
    </submittedName>
</protein>
<dbReference type="RefSeq" id="WP_171160397.1">
    <property type="nucleotide sequence ID" value="NZ_CP053073.1"/>
</dbReference>
<sequence length="555" mass="57754">MNSFIPSLTWLRSYQGPWLKADVAAGLTAAAIVIPKAMAYATIAGLPVQVGLYTAFVPMIIYVLLGTSNTLSVSSTTTIAILTGAALGEIAQAQPGTSLMTATATLGILVGAILIAARVLRLGFVANFISDPVLTGFKAGIGLVIVVDQLPKLLGVKIHKEGFFHDVAAIFAKLPDASTPTIAIAVATFVIIIVFEKFVPRAPAPLVAVGGGVAASILLALESRGVSLVGAIPGGLPALTLPDQSLVLQLWPAALGIALMSFTETIAAGRAFVRKGDRRPDAGQELVATGAGNAVGAFFGAMPSGGGTSQSNVNLVAGARTQAAQFVTALTTLATMLFLAPVMAAIPNATLAAVVIAYSVGLISPADIAAIRRVRTLEFRWAIAAFAGVVLLGTLKGILVAVVLSMASLLMLANNPAVRILARVPGTKGWRPRTDEHPEYEALPGLLVMRPEGRIYFGNASVVGEKLNAAVVAEKPTVLLIDGSAVPGFEYTALNMFVDGDARLHEQGVEMWLAELNPEGLDLVRRSALGERLGEARMFRTVEEAVDAYLKRRAA</sequence>
<proteinExistence type="predicted"/>
<comment type="subcellular location">
    <subcellularLocation>
        <location evidence="1">Membrane</location>
        <topology evidence="1">Multi-pass membrane protein</topology>
    </subcellularLocation>
</comment>
<dbReference type="InterPro" id="IPR001902">
    <property type="entry name" value="SLC26A/SulP_fam"/>
</dbReference>
<dbReference type="GO" id="GO:0008271">
    <property type="term" value="F:secondary active sulfate transmembrane transporter activity"/>
    <property type="evidence" value="ECO:0007669"/>
    <property type="project" value="InterPro"/>
</dbReference>
<dbReference type="PROSITE" id="PS01130">
    <property type="entry name" value="SLC26A"/>
    <property type="match status" value="1"/>
</dbReference>
<gene>
    <name evidence="7" type="ORF">DSM104440_00429</name>
</gene>
<feature type="transmembrane region" description="Helical" evidence="5">
    <location>
        <begin position="55"/>
        <end position="87"/>
    </location>
</feature>
<dbReference type="InterPro" id="IPR011547">
    <property type="entry name" value="SLC26A/SulP_dom"/>
</dbReference>
<organism evidence="7 8">
    <name type="scientific">Usitatibacter palustris</name>
    <dbReference type="NCBI Taxonomy" id="2732487"/>
    <lineage>
        <taxon>Bacteria</taxon>
        <taxon>Pseudomonadati</taxon>
        <taxon>Pseudomonadota</taxon>
        <taxon>Betaproteobacteria</taxon>
        <taxon>Nitrosomonadales</taxon>
        <taxon>Usitatibacteraceae</taxon>
        <taxon>Usitatibacter</taxon>
    </lineage>
</organism>
<evidence type="ECO:0000256" key="5">
    <source>
        <dbReference type="SAM" id="Phobius"/>
    </source>
</evidence>
<evidence type="ECO:0000256" key="3">
    <source>
        <dbReference type="ARBA" id="ARBA00022989"/>
    </source>
</evidence>
<dbReference type="InterPro" id="IPR002645">
    <property type="entry name" value="STAS_dom"/>
</dbReference>
<dbReference type="EMBL" id="CP053073">
    <property type="protein sequence ID" value="QJR13644.1"/>
    <property type="molecule type" value="Genomic_DNA"/>
</dbReference>
<feature type="transmembrane region" description="Helical" evidence="5">
    <location>
        <begin position="250"/>
        <end position="273"/>
    </location>
</feature>
<keyword evidence="3 5" id="KW-1133">Transmembrane helix</keyword>
<dbReference type="Pfam" id="PF01740">
    <property type="entry name" value="STAS"/>
    <property type="match status" value="1"/>
</dbReference>
<dbReference type="PROSITE" id="PS50801">
    <property type="entry name" value="STAS"/>
    <property type="match status" value="1"/>
</dbReference>
<accession>A0A6M4H534</accession>
<dbReference type="KEGG" id="upl:DSM104440_00429"/>
<dbReference type="SUPFAM" id="SSF52091">
    <property type="entry name" value="SpoIIaa-like"/>
    <property type="match status" value="1"/>
</dbReference>
<evidence type="ECO:0000313" key="8">
    <source>
        <dbReference type="Proteomes" id="UP000503096"/>
    </source>
</evidence>
<dbReference type="CDD" id="cd07042">
    <property type="entry name" value="STAS_SulP_like_sulfate_transporter"/>
    <property type="match status" value="1"/>
</dbReference>
<evidence type="ECO:0000256" key="2">
    <source>
        <dbReference type="ARBA" id="ARBA00022692"/>
    </source>
</evidence>
<keyword evidence="4 5" id="KW-0472">Membrane</keyword>